<name>A0A8J4D0A2_9CHLO</name>
<organism evidence="1 2">
    <name type="scientific">Volvox reticuliferus</name>
    <dbReference type="NCBI Taxonomy" id="1737510"/>
    <lineage>
        <taxon>Eukaryota</taxon>
        <taxon>Viridiplantae</taxon>
        <taxon>Chlorophyta</taxon>
        <taxon>core chlorophytes</taxon>
        <taxon>Chlorophyceae</taxon>
        <taxon>CS clade</taxon>
        <taxon>Chlamydomonadales</taxon>
        <taxon>Volvocaceae</taxon>
        <taxon>Volvox</taxon>
    </lineage>
</organism>
<dbReference type="EMBL" id="BNCQ01000063">
    <property type="protein sequence ID" value="GIM15267.1"/>
    <property type="molecule type" value="Genomic_DNA"/>
</dbReference>
<evidence type="ECO:0000313" key="1">
    <source>
        <dbReference type="EMBL" id="GIM15267.1"/>
    </source>
</evidence>
<gene>
    <name evidence="1" type="ORF">Vretimale_18113</name>
</gene>
<reference evidence="1" key="1">
    <citation type="journal article" date="2021" name="Proc. Natl. Acad. Sci. U.S.A.">
        <title>Three genomes in the algal genus Volvox reveal the fate of a haploid sex-determining region after a transition to homothallism.</title>
        <authorList>
            <person name="Yamamoto K."/>
            <person name="Hamaji T."/>
            <person name="Kawai-Toyooka H."/>
            <person name="Matsuzaki R."/>
            <person name="Takahashi F."/>
            <person name="Nishimura Y."/>
            <person name="Kawachi M."/>
            <person name="Noguchi H."/>
            <person name="Minakuchi Y."/>
            <person name="Umen J.G."/>
            <person name="Toyoda A."/>
            <person name="Nozaki H."/>
        </authorList>
    </citation>
    <scope>NUCLEOTIDE SEQUENCE</scope>
    <source>
        <strain evidence="1">NIES-3785</strain>
    </source>
</reference>
<sequence>MNERTPSIGRKAQDVCAHYYGGCIIHLLAPDDLKDIKSLLTGRQMARPGAAQVQKHGFTGAGVVTTHQGAQNLSVQRCRLFKTIRSDGLRTWSVSASKEFFMYNYASRCAVPTNLREAPSPNLTANCLM</sequence>
<evidence type="ECO:0000313" key="2">
    <source>
        <dbReference type="Proteomes" id="UP000722791"/>
    </source>
</evidence>
<dbReference type="AlphaFoldDB" id="A0A8J4D0A2"/>
<accession>A0A8J4D0A2</accession>
<protein>
    <submittedName>
        <fullName evidence="1">Uncharacterized protein</fullName>
    </submittedName>
</protein>
<comment type="caution">
    <text evidence="1">The sequence shown here is derived from an EMBL/GenBank/DDBJ whole genome shotgun (WGS) entry which is preliminary data.</text>
</comment>
<proteinExistence type="predicted"/>
<dbReference type="Proteomes" id="UP000722791">
    <property type="component" value="Unassembled WGS sequence"/>
</dbReference>